<keyword evidence="6 9" id="KW-1133">Transmembrane helix</keyword>
<keyword evidence="3 9" id="KW-1003">Cell membrane</keyword>
<dbReference type="Proteomes" id="UP000562124">
    <property type="component" value="Unassembled WGS sequence"/>
</dbReference>
<evidence type="ECO:0000256" key="6">
    <source>
        <dbReference type="ARBA" id="ARBA00022989"/>
    </source>
</evidence>
<dbReference type="AlphaFoldDB" id="A0A7Y0M0W4"/>
<comment type="function">
    <text evidence="9">Part of the twin-arginine translocation (Tat) system that transports large folded proteins containing a characteristic twin-arginine motif in their signal peptide across membranes. TatA could form the protein-conducting channel of the Tat system.</text>
</comment>
<dbReference type="GO" id="GO:0008320">
    <property type="term" value="F:protein transmembrane transporter activity"/>
    <property type="evidence" value="ECO:0007669"/>
    <property type="project" value="UniProtKB-UniRule"/>
</dbReference>
<protein>
    <recommendedName>
        <fullName evidence="9">Sec-independent protein translocase protein TatA</fullName>
    </recommendedName>
</protein>
<evidence type="ECO:0000256" key="3">
    <source>
        <dbReference type="ARBA" id="ARBA00022475"/>
    </source>
</evidence>
<dbReference type="RefSeq" id="WP_169325889.1">
    <property type="nucleotide sequence ID" value="NZ_JABCJJ010000039.1"/>
</dbReference>
<dbReference type="HAMAP" id="MF_00236">
    <property type="entry name" value="TatA_E"/>
    <property type="match status" value="1"/>
</dbReference>
<organism evidence="11 12">
    <name type="scientific">Cellulomonas fimi</name>
    <dbReference type="NCBI Taxonomy" id="1708"/>
    <lineage>
        <taxon>Bacteria</taxon>
        <taxon>Bacillati</taxon>
        <taxon>Actinomycetota</taxon>
        <taxon>Actinomycetes</taxon>
        <taxon>Micrococcales</taxon>
        <taxon>Cellulomonadaceae</taxon>
        <taxon>Cellulomonas</taxon>
    </lineage>
</organism>
<evidence type="ECO:0000256" key="1">
    <source>
        <dbReference type="ARBA" id="ARBA00004162"/>
    </source>
</evidence>
<dbReference type="NCBIfam" id="NF001854">
    <property type="entry name" value="PRK00575.1"/>
    <property type="match status" value="1"/>
</dbReference>
<evidence type="ECO:0000256" key="8">
    <source>
        <dbReference type="ARBA" id="ARBA00023136"/>
    </source>
</evidence>
<comment type="subunit">
    <text evidence="9">The Tat system comprises two distinct complexes: a TatABC complex, containing multiple copies of TatA, TatB and TatC subunits, and a separate TatA complex, containing only TatA subunits. Substrates initially bind to the TatABC complex, which probably triggers association of the separate TatA complex to form the active translocon.</text>
</comment>
<evidence type="ECO:0000256" key="9">
    <source>
        <dbReference type="HAMAP-Rule" id="MF_00236"/>
    </source>
</evidence>
<dbReference type="InterPro" id="IPR006312">
    <property type="entry name" value="TatA/E"/>
</dbReference>
<evidence type="ECO:0000256" key="7">
    <source>
        <dbReference type="ARBA" id="ARBA00023010"/>
    </source>
</evidence>
<evidence type="ECO:0000313" key="12">
    <source>
        <dbReference type="Proteomes" id="UP000562124"/>
    </source>
</evidence>
<comment type="similarity">
    <text evidence="9">Belongs to the TatA/E family.</text>
</comment>
<name>A0A7Y0M0W4_CELFI</name>
<dbReference type="Gene3D" id="1.20.5.3310">
    <property type="match status" value="1"/>
</dbReference>
<comment type="caution">
    <text evidence="11">The sequence shown here is derived from an EMBL/GenBank/DDBJ whole genome shotgun (WGS) entry which is preliminary data.</text>
</comment>
<dbReference type="InterPro" id="IPR003369">
    <property type="entry name" value="TatA/B/E"/>
</dbReference>
<keyword evidence="7 9" id="KW-0811">Translocation</keyword>
<keyword evidence="12" id="KW-1185">Reference proteome</keyword>
<evidence type="ECO:0000256" key="10">
    <source>
        <dbReference type="SAM" id="MobiDB-lite"/>
    </source>
</evidence>
<keyword evidence="4 9" id="KW-0812">Transmembrane</keyword>
<feature type="region of interest" description="Disordered" evidence="10">
    <location>
        <begin position="43"/>
        <end position="102"/>
    </location>
</feature>
<proteinExistence type="inferred from homology"/>
<evidence type="ECO:0000256" key="2">
    <source>
        <dbReference type="ARBA" id="ARBA00022448"/>
    </source>
</evidence>
<dbReference type="GO" id="GO:0043953">
    <property type="term" value="P:protein transport by the Tat complex"/>
    <property type="evidence" value="ECO:0007669"/>
    <property type="project" value="UniProtKB-UniRule"/>
</dbReference>
<evidence type="ECO:0000256" key="4">
    <source>
        <dbReference type="ARBA" id="ARBA00022692"/>
    </source>
</evidence>
<comment type="subcellular location">
    <subcellularLocation>
        <location evidence="1 9">Cell membrane</location>
        <topology evidence="1 9">Single-pass membrane protein</topology>
    </subcellularLocation>
</comment>
<dbReference type="GO" id="GO:0033281">
    <property type="term" value="C:TAT protein transport complex"/>
    <property type="evidence" value="ECO:0007669"/>
    <property type="project" value="UniProtKB-UniRule"/>
</dbReference>
<keyword evidence="2 9" id="KW-0813">Transport</keyword>
<evidence type="ECO:0000313" key="11">
    <source>
        <dbReference type="EMBL" id="NMR21519.1"/>
    </source>
</evidence>
<dbReference type="EMBL" id="JABCJJ010000039">
    <property type="protein sequence ID" value="NMR21519.1"/>
    <property type="molecule type" value="Genomic_DNA"/>
</dbReference>
<reference evidence="11 12" key="1">
    <citation type="submission" date="2020-04" db="EMBL/GenBank/DDBJ databases">
        <title>Sequencing and Assembly of C. fimi.</title>
        <authorList>
            <person name="Ramsey A.R."/>
        </authorList>
    </citation>
    <scope>NUCLEOTIDE SEQUENCE [LARGE SCALE GENOMIC DNA]</scope>
    <source>
        <strain evidence="11 12">SB</strain>
    </source>
</reference>
<keyword evidence="8 9" id="KW-0472">Membrane</keyword>
<sequence length="102" mass="10511">MPNLKPMEILLIVLVVLLLFGAKRLPDLARSVGKSLKILKTEVKDLGDDKPGSATASGPTADTPTVSTPPAVGVPPSATATPPHGDPVVNGQAADDPDRKRV</sequence>
<dbReference type="Pfam" id="PF02416">
    <property type="entry name" value="TatA_B_E"/>
    <property type="match status" value="1"/>
</dbReference>
<evidence type="ECO:0000256" key="5">
    <source>
        <dbReference type="ARBA" id="ARBA00022927"/>
    </source>
</evidence>
<feature type="compositionally biased region" description="Polar residues" evidence="10">
    <location>
        <begin position="54"/>
        <end position="68"/>
    </location>
</feature>
<dbReference type="PANTHER" id="PTHR42982:SF8">
    <property type="entry name" value="SEC-INDEPENDENT PROTEIN TRANSLOCASE PROTEIN TATA"/>
    <property type="match status" value="1"/>
</dbReference>
<dbReference type="NCBIfam" id="TIGR01411">
    <property type="entry name" value="tatAE"/>
    <property type="match status" value="1"/>
</dbReference>
<keyword evidence="5 9" id="KW-0653">Protein transport</keyword>
<dbReference type="PANTHER" id="PTHR42982">
    <property type="entry name" value="SEC-INDEPENDENT PROTEIN TRANSLOCASE PROTEIN TATA"/>
    <property type="match status" value="1"/>
</dbReference>
<accession>A0A7Y0M0W4</accession>
<gene>
    <name evidence="9 11" type="primary">tatA</name>
    <name evidence="11" type="ORF">HIR71_15055</name>
</gene>